<evidence type="ECO:0000313" key="3">
    <source>
        <dbReference type="Proteomes" id="UP001214441"/>
    </source>
</evidence>
<dbReference type="Proteomes" id="UP001214441">
    <property type="component" value="Unassembled WGS sequence"/>
</dbReference>
<name>A0ABT7A1R3_9ACTN</name>
<reference evidence="2 3" key="1">
    <citation type="submission" date="2023-05" db="EMBL/GenBank/DDBJ databases">
        <title>Streptantibioticus silvisoli sp. nov., acidotolerant actinomycetes 1 from pine litter.</title>
        <authorList>
            <person name="Swiecimska M."/>
            <person name="Golinska P."/>
            <person name="Sangal V."/>
            <person name="Wachnowicz B."/>
            <person name="Goodfellow M."/>
        </authorList>
    </citation>
    <scope>NUCLEOTIDE SEQUENCE [LARGE SCALE GENOMIC DNA]</scope>
    <source>
        <strain evidence="2 3">DSM 42109</strain>
    </source>
</reference>
<organism evidence="2 3">
    <name type="scientific">Streptomyces iconiensis</name>
    <dbReference type="NCBI Taxonomy" id="1384038"/>
    <lineage>
        <taxon>Bacteria</taxon>
        <taxon>Bacillati</taxon>
        <taxon>Actinomycetota</taxon>
        <taxon>Actinomycetes</taxon>
        <taxon>Kitasatosporales</taxon>
        <taxon>Streptomycetaceae</taxon>
        <taxon>Streptomyces</taxon>
    </lineage>
</organism>
<evidence type="ECO:0000256" key="1">
    <source>
        <dbReference type="SAM" id="MobiDB-lite"/>
    </source>
</evidence>
<accession>A0ABT7A1R3</accession>
<dbReference type="PROSITE" id="PS51318">
    <property type="entry name" value="TAT"/>
    <property type="match status" value="1"/>
</dbReference>
<feature type="region of interest" description="Disordered" evidence="1">
    <location>
        <begin position="1"/>
        <end position="24"/>
    </location>
</feature>
<dbReference type="EMBL" id="JANCPR020000027">
    <property type="protein sequence ID" value="MDJ1135254.1"/>
    <property type="molecule type" value="Genomic_DNA"/>
</dbReference>
<gene>
    <name evidence="2" type="ORF">NMN56_025480</name>
</gene>
<sequence length="302" mass="33124">MRKMREERRTTRTEEGPAQVATGRRSFLRTSLGAAAVVGLGAAATGTAHAGTTARAAGARQAAEAPEAARVARIRPGGDPDFPDVPGMLGDRRANEFWYWFDEVTLYKPSAEINAAYEAIEKYIPGGLETGIRDLWLKLSGEPGYPENYAAHMRPVDKALRVLSRAQLGVVDRFYRPRDIRLTAAFSWFGQGVLFDPRRAEAHSPVHTMNFAPGMAPIGYHVWHAYMRAMMLRGIDAGRWAALAPLNGFAWAVQSTAKPSMTEVSKPLPAAKVVRLAATWLPRSARHLDGAFRSIPYPVGIE</sequence>
<comment type="caution">
    <text evidence="2">The sequence shown here is derived from an EMBL/GenBank/DDBJ whole genome shotgun (WGS) entry which is preliminary data.</text>
</comment>
<feature type="compositionally biased region" description="Basic and acidic residues" evidence="1">
    <location>
        <begin position="1"/>
        <end position="15"/>
    </location>
</feature>
<dbReference type="RefSeq" id="WP_274040648.1">
    <property type="nucleotide sequence ID" value="NZ_JANCPR020000027.1"/>
</dbReference>
<dbReference type="InterPro" id="IPR006311">
    <property type="entry name" value="TAT_signal"/>
</dbReference>
<keyword evidence="3" id="KW-1185">Reference proteome</keyword>
<protein>
    <recommendedName>
        <fullName evidence="4">Tat (Twin-arginine translocation) pathway signal sequence</fullName>
    </recommendedName>
</protein>
<evidence type="ECO:0000313" key="2">
    <source>
        <dbReference type="EMBL" id="MDJ1135254.1"/>
    </source>
</evidence>
<proteinExistence type="predicted"/>
<evidence type="ECO:0008006" key="4">
    <source>
        <dbReference type="Google" id="ProtNLM"/>
    </source>
</evidence>